<dbReference type="PANTHER" id="PTHR30071:SF1">
    <property type="entry name" value="CYTOCHROME B_B6 PROTEIN-RELATED"/>
    <property type="match status" value="1"/>
</dbReference>
<feature type="transmembrane region" description="Helical" evidence="7">
    <location>
        <begin position="746"/>
        <end position="768"/>
    </location>
</feature>
<dbReference type="AlphaFoldDB" id="A3ZUC4"/>
<feature type="compositionally biased region" description="Basic and acidic residues" evidence="6">
    <location>
        <begin position="1015"/>
        <end position="1035"/>
    </location>
</feature>
<evidence type="ECO:0000256" key="4">
    <source>
        <dbReference type="ARBA" id="ARBA00022989"/>
    </source>
</evidence>
<evidence type="ECO:0000256" key="5">
    <source>
        <dbReference type="ARBA" id="ARBA00023136"/>
    </source>
</evidence>
<dbReference type="InterPro" id="IPR002541">
    <property type="entry name" value="Cyt_c_assembly"/>
</dbReference>
<evidence type="ECO:0000256" key="2">
    <source>
        <dbReference type="ARBA" id="ARBA00022692"/>
    </source>
</evidence>
<protein>
    <submittedName>
        <fullName evidence="10">Probable cytochrome C-type biogenesis protein</fullName>
    </submittedName>
</protein>
<proteinExistence type="predicted"/>
<accession>A3ZUC4</accession>
<dbReference type="eggNOG" id="COG0755">
    <property type="taxonomic scope" value="Bacteria"/>
</dbReference>
<name>A3ZUC4_9BACT</name>
<dbReference type="HOGENOM" id="CLU_325679_0_0_0"/>
<dbReference type="PANTHER" id="PTHR30071">
    <property type="entry name" value="HEME EXPORTER PROTEIN C"/>
    <property type="match status" value="1"/>
</dbReference>
<feature type="chain" id="PRO_5002664111" evidence="8">
    <location>
        <begin position="26"/>
        <end position="1035"/>
    </location>
</feature>
<evidence type="ECO:0000256" key="8">
    <source>
        <dbReference type="SAM" id="SignalP"/>
    </source>
</evidence>
<feature type="domain" description="Cytochrome c assembly protein" evidence="9">
    <location>
        <begin position="734"/>
        <end position="941"/>
    </location>
</feature>
<dbReference type="STRING" id="314230.DSM3645_21844"/>
<reference evidence="10 11" key="1">
    <citation type="submission" date="2006-02" db="EMBL/GenBank/DDBJ databases">
        <authorList>
            <person name="Amann R."/>
            <person name="Ferriera S."/>
            <person name="Johnson J."/>
            <person name="Kravitz S."/>
            <person name="Halpern A."/>
            <person name="Remington K."/>
            <person name="Beeson K."/>
            <person name="Tran B."/>
            <person name="Rogers Y.-H."/>
            <person name="Friedman R."/>
            <person name="Venter J.C."/>
        </authorList>
    </citation>
    <scope>NUCLEOTIDE SEQUENCE [LARGE SCALE GENOMIC DNA]</scope>
    <source>
        <strain evidence="10 11">DSM 3645</strain>
    </source>
</reference>
<dbReference type="GO" id="GO:0020037">
    <property type="term" value="F:heme binding"/>
    <property type="evidence" value="ECO:0007669"/>
    <property type="project" value="InterPro"/>
</dbReference>
<feature type="transmembrane region" description="Helical" evidence="7">
    <location>
        <begin position="964"/>
        <end position="985"/>
    </location>
</feature>
<evidence type="ECO:0000313" key="11">
    <source>
        <dbReference type="Proteomes" id="UP000004358"/>
    </source>
</evidence>
<evidence type="ECO:0000313" key="10">
    <source>
        <dbReference type="EMBL" id="EAQ79827.1"/>
    </source>
</evidence>
<feature type="signal peptide" evidence="8">
    <location>
        <begin position="1"/>
        <end position="25"/>
    </location>
</feature>
<feature type="transmembrane region" description="Helical" evidence="7">
    <location>
        <begin position="893"/>
        <end position="910"/>
    </location>
</feature>
<comment type="subcellular location">
    <subcellularLocation>
        <location evidence="1">Membrane</location>
        <topology evidence="1">Multi-pass membrane protein</topology>
    </subcellularLocation>
</comment>
<evidence type="ECO:0000259" key="9">
    <source>
        <dbReference type="Pfam" id="PF01578"/>
    </source>
</evidence>
<feature type="region of interest" description="Disordered" evidence="6">
    <location>
        <begin position="993"/>
        <end position="1035"/>
    </location>
</feature>
<feature type="transmembrane region" description="Helical" evidence="7">
    <location>
        <begin position="586"/>
        <end position="604"/>
    </location>
</feature>
<dbReference type="Pfam" id="PF01578">
    <property type="entry name" value="Cytochrom_C_asm"/>
    <property type="match status" value="1"/>
</dbReference>
<feature type="transmembrane region" description="Helical" evidence="7">
    <location>
        <begin position="639"/>
        <end position="666"/>
    </location>
</feature>
<feature type="transmembrane region" description="Helical" evidence="7">
    <location>
        <begin position="693"/>
        <end position="725"/>
    </location>
</feature>
<feature type="transmembrane region" description="Helical" evidence="7">
    <location>
        <begin position="917"/>
        <end position="937"/>
    </location>
</feature>
<dbReference type="Proteomes" id="UP000004358">
    <property type="component" value="Unassembled WGS sequence"/>
</dbReference>
<evidence type="ECO:0000256" key="7">
    <source>
        <dbReference type="SAM" id="Phobius"/>
    </source>
</evidence>
<keyword evidence="8" id="KW-0732">Signal</keyword>
<dbReference type="RefSeq" id="WP_002652268.1">
    <property type="nucleotide sequence ID" value="NZ_CH672376.1"/>
</dbReference>
<evidence type="ECO:0000256" key="1">
    <source>
        <dbReference type="ARBA" id="ARBA00004141"/>
    </source>
</evidence>
<feature type="transmembrane region" description="Helical" evidence="7">
    <location>
        <begin position="547"/>
        <end position="566"/>
    </location>
</feature>
<dbReference type="InterPro" id="IPR045062">
    <property type="entry name" value="Cyt_c_biogenesis_CcsA/CcmC"/>
</dbReference>
<organism evidence="10 11">
    <name type="scientific">Blastopirellula marina DSM 3645</name>
    <dbReference type="NCBI Taxonomy" id="314230"/>
    <lineage>
        <taxon>Bacteria</taxon>
        <taxon>Pseudomonadati</taxon>
        <taxon>Planctomycetota</taxon>
        <taxon>Planctomycetia</taxon>
        <taxon>Pirellulales</taxon>
        <taxon>Pirellulaceae</taxon>
        <taxon>Blastopirellula</taxon>
    </lineage>
</organism>
<dbReference type="GO" id="GO:0017004">
    <property type="term" value="P:cytochrome complex assembly"/>
    <property type="evidence" value="ECO:0007669"/>
    <property type="project" value="UniProtKB-KW"/>
</dbReference>
<evidence type="ECO:0000256" key="6">
    <source>
        <dbReference type="SAM" id="MobiDB-lite"/>
    </source>
</evidence>
<keyword evidence="3" id="KW-0201">Cytochrome c-type biogenesis</keyword>
<sequence>MKSIRPLFSAVSLALVAAWIVPAGAGEKFDSAVWKQLPVYHNGRVKPLDTFANLVVKEITSHDKTSVKVNLVDYYAPDELAKPEYSDALSILPDGEVRKFQPSELILSWLAEPQKWERIPFIVAEHEDVRNSLGLPIEGPTGQRLRFVSPYEITHSVPLRKFLLEVDARRKAAMTSGEKFEMTASEERVWNEVLTKYALYRDVTFDPRLDINLNEALPMPGGRDRLFYSVMAAAKIMSQEPNVKNQTLESQYQILMQLGGESPMALAANRLLSSYRALFSLLVNAQVDAHEFLENEEPEPLTADEPPTLEEAEPLVAEFRAAAHELAELLRVERDRANTQQTLSRSQYETIKPMFQEMLVKTSELDRLGLEMQLGLYEGSDLVKKFDRSLSGTLYVVPALNAEALKKDRGTENMAQPWLGLSTILYSSGDLLKGYPQNKVAAVRKSWKALTQAYVDGASTEQTQSDFAAALRSIGEQTDAERRELVADDQQDEHILSYTAYPPAGSPRIEAEVRYNALDPFRIAWIICLGATFCYSLSFGVIRKVMFWMGTALLLTAIVWSSYAFYMRILISGWAPVTNMYETVVFVPWVVAVMGAAFLMLPIFDRGRLEAWRASAVPGTPEATPLTPRHLETQSASTWNMLGIFATIVRLPLMAFVVWMLAFALYSDGNRPIISDLNPLAAFSLSSNLGKDAAIWLVKVLTLVITVYFVPRLLLSGVFAVYYVLRDWFVNNSIVTNLPAVLERSYFGLAASGAATFFFCVASFAPVLDENFSPLQPVLRSNMWLTVHVLTIVASYGAGMLSWALGVIALFFYMFGTYRAPVTPVGAPEGFRPAHDAHAELGYRPPEQCAVLAGYCYRSIQVAVMLLATGTILGGLWADVSWGRFWGWDPKEVWALISLLVYLAILHGRFAGWFNNFGLVVGTILGFTMIVFSWYGVNFLLPMFSGGQAVGLHSYGFGEGGQGYVLGFVAMNLLYLGVAAVRFQVTNVIKPGSPKTEDVSRLIDDEEIVSAESAEPTKPHEGMKNREEEQEHRPV</sequence>
<keyword evidence="4 7" id="KW-1133">Transmembrane helix</keyword>
<keyword evidence="5 7" id="KW-0472">Membrane</keyword>
<feature type="transmembrane region" description="Helical" evidence="7">
    <location>
        <begin position="860"/>
        <end position="878"/>
    </location>
</feature>
<keyword evidence="2 7" id="KW-0812">Transmembrane</keyword>
<dbReference type="GO" id="GO:0005886">
    <property type="term" value="C:plasma membrane"/>
    <property type="evidence" value="ECO:0007669"/>
    <property type="project" value="TreeGrafter"/>
</dbReference>
<comment type="caution">
    <text evidence="10">The sequence shown here is derived from an EMBL/GenBank/DDBJ whole genome shotgun (WGS) entry which is preliminary data.</text>
</comment>
<gene>
    <name evidence="10" type="ORF">DSM3645_21844</name>
</gene>
<evidence type="ECO:0000256" key="3">
    <source>
        <dbReference type="ARBA" id="ARBA00022748"/>
    </source>
</evidence>
<dbReference type="EMBL" id="AANZ01000012">
    <property type="protein sequence ID" value="EAQ79827.1"/>
    <property type="molecule type" value="Genomic_DNA"/>
</dbReference>
<feature type="transmembrane region" description="Helical" evidence="7">
    <location>
        <begin position="523"/>
        <end position="542"/>
    </location>
</feature>
<feature type="transmembrane region" description="Helical" evidence="7">
    <location>
        <begin position="788"/>
        <end position="813"/>
    </location>
</feature>